<accession>A0A8J2LBK8</accession>
<dbReference type="AlphaFoldDB" id="A0A8J2LBK8"/>
<evidence type="ECO:0000313" key="2">
    <source>
        <dbReference type="EMBL" id="CAG7828956.1"/>
    </source>
</evidence>
<feature type="region of interest" description="Disordered" evidence="1">
    <location>
        <begin position="35"/>
        <end position="58"/>
    </location>
</feature>
<dbReference type="EMBL" id="CAJVCH010549516">
    <property type="protein sequence ID" value="CAG7828956.1"/>
    <property type="molecule type" value="Genomic_DNA"/>
</dbReference>
<evidence type="ECO:0000256" key="1">
    <source>
        <dbReference type="SAM" id="MobiDB-lite"/>
    </source>
</evidence>
<sequence length="106" mass="11512">PPLMPMALFGPTSVLSDVTPFTLPKPVDTFVPLPLNTQNSDPFDTSNIRTTPTPTASRYYSTVPGLDLDHDINKAANRYGAPSQASDFTYPSGVQQQYTKSSVQYG</sequence>
<organism evidence="2 3">
    <name type="scientific">Allacma fusca</name>
    <dbReference type="NCBI Taxonomy" id="39272"/>
    <lineage>
        <taxon>Eukaryota</taxon>
        <taxon>Metazoa</taxon>
        <taxon>Ecdysozoa</taxon>
        <taxon>Arthropoda</taxon>
        <taxon>Hexapoda</taxon>
        <taxon>Collembola</taxon>
        <taxon>Symphypleona</taxon>
        <taxon>Sminthuridae</taxon>
        <taxon>Allacma</taxon>
    </lineage>
</organism>
<comment type="caution">
    <text evidence="2">The sequence shown here is derived from an EMBL/GenBank/DDBJ whole genome shotgun (WGS) entry which is preliminary data.</text>
</comment>
<feature type="non-terminal residue" evidence="2">
    <location>
        <position position="1"/>
    </location>
</feature>
<dbReference type="Proteomes" id="UP000708208">
    <property type="component" value="Unassembled WGS sequence"/>
</dbReference>
<feature type="non-terminal residue" evidence="2">
    <location>
        <position position="106"/>
    </location>
</feature>
<protein>
    <submittedName>
        <fullName evidence="2">Uncharacterized protein</fullName>
    </submittedName>
</protein>
<reference evidence="2" key="1">
    <citation type="submission" date="2021-06" db="EMBL/GenBank/DDBJ databases">
        <authorList>
            <person name="Hodson N. C."/>
            <person name="Mongue J. A."/>
            <person name="Jaron S. K."/>
        </authorList>
    </citation>
    <scope>NUCLEOTIDE SEQUENCE</scope>
</reference>
<evidence type="ECO:0000313" key="3">
    <source>
        <dbReference type="Proteomes" id="UP000708208"/>
    </source>
</evidence>
<name>A0A8J2LBK8_9HEXA</name>
<keyword evidence="3" id="KW-1185">Reference proteome</keyword>
<proteinExistence type="predicted"/>
<gene>
    <name evidence="2" type="ORF">AFUS01_LOCUS38849</name>
</gene>